<dbReference type="KEGG" id="pshq:F3W81_12970"/>
<name>A0A7L9WQ53_9RHOB</name>
<dbReference type="RefSeq" id="WP_193079573.1">
    <property type="nucleotide sequence ID" value="NZ_CP045201.1"/>
</dbReference>
<evidence type="ECO:0000313" key="1">
    <source>
        <dbReference type="EMBL" id="QOL81658.1"/>
    </source>
</evidence>
<dbReference type="EMBL" id="CP045201">
    <property type="protein sequence ID" value="QOL81658.1"/>
    <property type="molecule type" value="Genomic_DNA"/>
</dbReference>
<sequence length="222" mass="24397">MTAQTDSYKFAAYLGLDEETNQWHLRSIDISEGGILHTITYPDLPLLRSVLIDSLCDDILSQLSEMNRSGEMISKSDYVLEVAGAQFQKLRVHTNFSIARGVEASFWFASFTGQPLLALRQYAEDLATQIAPDQLTEVAVQAIDRVVLPALNVVAAVRSGLRTPDTIGAFEDHTGRLVQEADTLIKYAELVKWLLVSAETADISQVLLGQVAPAEQRAVSAF</sequence>
<dbReference type="AlphaFoldDB" id="A0A7L9WQ53"/>
<keyword evidence="2" id="KW-1185">Reference proteome</keyword>
<dbReference type="Proteomes" id="UP000594118">
    <property type="component" value="Chromosome"/>
</dbReference>
<accession>A0A7L9WQ53</accession>
<reference evidence="1 2" key="1">
    <citation type="submission" date="2019-10" db="EMBL/GenBank/DDBJ databases">
        <title>Pseudopuniceibacterium sp. HQ09 islated from Antarctica.</title>
        <authorList>
            <person name="Liao L."/>
            <person name="Su S."/>
            <person name="Chen B."/>
            <person name="Yu Y."/>
        </authorList>
    </citation>
    <scope>NUCLEOTIDE SEQUENCE [LARGE SCALE GENOMIC DNA]</scope>
    <source>
        <strain evidence="1 2">HQ09</strain>
    </source>
</reference>
<organism evidence="1 2">
    <name type="scientific">Pseudooceanicola spongiae</name>
    <dbReference type="NCBI Taxonomy" id="2613965"/>
    <lineage>
        <taxon>Bacteria</taxon>
        <taxon>Pseudomonadati</taxon>
        <taxon>Pseudomonadota</taxon>
        <taxon>Alphaproteobacteria</taxon>
        <taxon>Rhodobacterales</taxon>
        <taxon>Paracoccaceae</taxon>
        <taxon>Pseudooceanicola</taxon>
    </lineage>
</organism>
<protein>
    <submittedName>
        <fullName evidence="1">Uncharacterized protein</fullName>
    </submittedName>
</protein>
<gene>
    <name evidence="1" type="ORF">F3W81_12970</name>
</gene>
<proteinExistence type="predicted"/>
<evidence type="ECO:0000313" key="2">
    <source>
        <dbReference type="Proteomes" id="UP000594118"/>
    </source>
</evidence>